<dbReference type="RefSeq" id="WP_137263177.1">
    <property type="nucleotide sequence ID" value="NZ_SZQL01000016.1"/>
</dbReference>
<dbReference type="CDD" id="cd07560">
    <property type="entry name" value="Peptidase_S41_CPP"/>
    <property type="match status" value="1"/>
</dbReference>
<dbReference type="InterPro" id="IPR029045">
    <property type="entry name" value="ClpP/crotonase-like_dom_sf"/>
</dbReference>
<dbReference type="EMBL" id="SZQL01000016">
    <property type="protein sequence ID" value="TKK66120.1"/>
    <property type="molecule type" value="Genomic_DNA"/>
</dbReference>
<comment type="similarity">
    <text evidence="1 5">Belongs to the peptidase S41A family.</text>
</comment>
<evidence type="ECO:0000256" key="3">
    <source>
        <dbReference type="ARBA" id="ARBA00022801"/>
    </source>
</evidence>
<protein>
    <submittedName>
        <fullName evidence="8">S41 family peptidase</fullName>
    </submittedName>
</protein>
<dbReference type="SUPFAM" id="SSF52096">
    <property type="entry name" value="ClpP/crotonase"/>
    <property type="match status" value="1"/>
</dbReference>
<dbReference type="OrthoDB" id="9812068at2"/>
<evidence type="ECO:0000313" key="8">
    <source>
        <dbReference type="EMBL" id="TKK66120.1"/>
    </source>
</evidence>
<evidence type="ECO:0000256" key="5">
    <source>
        <dbReference type="RuleBase" id="RU004404"/>
    </source>
</evidence>
<dbReference type="AlphaFoldDB" id="A0A4U3KUQ6"/>
<dbReference type="Gene3D" id="2.30.42.10">
    <property type="match status" value="1"/>
</dbReference>
<dbReference type="Proteomes" id="UP000305848">
    <property type="component" value="Unassembled WGS sequence"/>
</dbReference>
<dbReference type="CDD" id="cd06782">
    <property type="entry name" value="cpPDZ_CPP-like"/>
    <property type="match status" value="1"/>
</dbReference>
<dbReference type="InterPro" id="IPR005151">
    <property type="entry name" value="Tail-specific_protease"/>
</dbReference>
<dbReference type="Gene3D" id="3.30.750.44">
    <property type="match status" value="1"/>
</dbReference>
<dbReference type="InterPro" id="IPR001478">
    <property type="entry name" value="PDZ"/>
</dbReference>
<sequence>MGSKKFQVWLPLLFAIVMTVGMVIGYQMRAKTAVANSFFQNNISSSVLPEILSLIKNKYVDKVGTDSLKADAINEMLAHLDPHSVYIPPSELQNVNEDLQGNFQGIGIEFQIFDDTVNVVNVIAGGPSDEAGMEIGDKMLAVYDTISIAGVNIKPDKIRNLLRGEGGTDVNVTVLRNGQQKKLTIERGTIPVPSVDVSYVIAPQTGFIRINKFAETTYEEFLDALKKLQQQHIQKLILDLRGNGGGFLNEAVSIADEFLDDNKLIVYTQGTNVPKTEYRCKREGLFEKGELVVLVDETSASASEILAGALQDWDRATIIGRRTFGKGLVQQQYNLTDGGALRLTVARYYTPLGRNIQKPYNKGKEAYEEELIQRFHNGEVVIGDTTKPTTQAFKTPGGHLVYGGGGITPDIFIPFDTTAQPQPVVDLFYKGTLSNFVYHYYMDHKSTLQSIKTPQQLTNQYRPDNNDWQQLVNFAQHDRINLSNVSETVKQDVLKKLSAYLARQMFRTEGYFVVTNPKDPMVEKALAVLQ</sequence>
<gene>
    <name evidence="8" type="ORF">FC093_17845</name>
</gene>
<dbReference type="SMART" id="SM00245">
    <property type="entry name" value="TSPc"/>
    <property type="match status" value="1"/>
</dbReference>
<evidence type="ECO:0000259" key="6">
    <source>
        <dbReference type="SMART" id="SM00228"/>
    </source>
</evidence>
<name>A0A4U3KUQ6_9BACT</name>
<evidence type="ECO:0000256" key="2">
    <source>
        <dbReference type="ARBA" id="ARBA00022670"/>
    </source>
</evidence>
<organism evidence="8 9">
    <name type="scientific">Ilyomonas limi</name>
    <dbReference type="NCBI Taxonomy" id="2575867"/>
    <lineage>
        <taxon>Bacteria</taxon>
        <taxon>Pseudomonadati</taxon>
        <taxon>Bacteroidota</taxon>
        <taxon>Chitinophagia</taxon>
        <taxon>Chitinophagales</taxon>
        <taxon>Chitinophagaceae</taxon>
        <taxon>Ilyomonas</taxon>
    </lineage>
</organism>
<dbReference type="InterPro" id="IPR004447">
    <property type="entry name" value="Peptidase_S41A"/>
</dbReference>
<dbReference type="GO" id="GO:0004175">
    <property type="term" value="F:endopeptidase activity"/>
    <property type="evidence" value="ECO:0007669"/>
    <property type="project" value="TreeGrafter"/>
</dbReference>
<dbReference type="GO" id="GO:0007165">
    <property type="term" value="P:signal transduction"/>
    <property type="evidence" value="ECO:0007669"/>
    <property type="project" value="TreeGrafter"/>
</dbReference>
<feature type="domain" description="PDZ" evidence="6">
    <location>
        <begin position="104"/>
        <end position="178"/>
    </location>
</feature>
<comment type="caution">
    <text evidence="8">The sequence shown here is derived from an EMBL/GenBank/DDBJ whole genome shotgun (WGS) entry which is preliminary data.</text>
</comment>
<reference evidence="8 9" key="1">
    <citation type="submission" date="2019-05" db="EMBL/GenBank/DDBJ databases">
        <title>Panacibacter sp. strain 17mud1-8 Genome sequencing and assembly.</title>
        <authorList>
            <person name="Chhetri G."/>
        </authorList>
    </citation>
    <scope>NUCLEOTIDE SEQUENCE [LARGE SCALE GENOMIC DNA]</scope>
    <source>
        <strain evidence="8 9">17mud1-8</strain>
    </source>
</reference>
<dbReference type="GO" id="GO:0008236">
    <property type="term" value="F:serine-type peptidase activity"/>
    <property type="evidence" value="ECO:0007669"/>
    <property type="project" value="UniProtKB-KW"/>
</dbReference>
<dbReference type="GO" id="GO:0030288">
    <property type="term" value="C:outer membrane-bounded periplasmic space"/>
    <property type="evidence" value="ECO:0007669"/>
    <property type="project" value="TreeGrafter"/>
</dbReference>
<dbReference type="PANTHER" id="PTHR32060">
    <property type="entry name" value="TAIL-SPECIFIC PROTEASE"/>
    <property type="match status" value="1"/>
</dbReference>
<dbReference type="Pfam" id="PF03572">
    <property type="entry name" value="Peptidase_S41"/>
    <property type="match status" value="1"/>
</dbReference>
<dbReference type="GO" id="GO:0006508">
    <property type="term" value="P:proteolysis"/>
    <property type="evidence" value="ECO:0007669"/>
    <property type="project" value="UniProtKB-KW"/>
</dbReference>
<keyword evidence="9" id="KW-1185">Reference proteome</keyword>
<evidence type="ECO:0000256" key="1">
    <source>
        <dbReference type="ARBA" id="ARBA00009179"/>
    </source>
</evidence>
<dbReference type="Gene3D" id="3.90.226.10">
    <property type="entry name" value="2-enoyl-CoA Hydratase, Chain A, domain 1"/>
    <property type="match status" value="1"/>
</dbReference>
<accession>A0A4U3KUQ6</accession>
<keyword evidence="3 5" id="KW-0378">Hydrolase</keyword>
<evidence type="ECO:0000256" key="4">
    <source>
        <dbReference type="ARBA" id="ARBA00022825"/>
    </source>
</evidence>
<dbReference type="NCBIfam" id="TIGR00225">
    <property type="entry name" value="prc"/>
    <property type="match status" value="1"/>
</dbReference>
<dbReference type="Pfam" id="PF13180">
    <property type="entry name" value="PDZ_2"/>
    <property type="match status" value="1"/>
</dbReference>
<dbReference type="SMART" id="SM00228">
    <property type="entry name" value="PDZ"/>
    <property type="match status" value="1"/>
</dbReference>
<keyword evidence="4 5" id="KW-0720">Serine protease</keyword>
<dbReference type="PANTHER" id="PTHR32060:SF30">
    <property type="entry name" value="CARBOXY-TERMINAL PROCESSING PROTEASE CTPA"/>
    <property type="match status" value="1"/>
</dbReference>
<dbReference type="SUPFAM" id="SSF50156">
    <property type="entry name" value="PDZ domain-like"/>
    <property type="match status" value="1"/>
</dbReference>
<feature type="domain" description="Tail specific protease" evidence="7">
    <location>
        <begin position="178"/>
        <end position="359"/>
    </location>
</feature>
<keyword evidence="2 5" id="KW-0645">Protease</keyword>
<evidence type="ECO:0000259" key="7">
    <source>
        <dbReference type="SMART" id="SM00245"/>
    </source>
</evidence>
<proteinExistence type="inferred from homology"/>
<dbReference type="InterPro" id="IPR036034">
    <property type="entry name" value="PDZ_sf"/>
</dbReference>
<evidence type="ECO:0000313" key="9">
    <source>
        <dbReference type="Proteomes" id="UP000305848"/>
    </source>
</evidence>